<gene>
    <name evidence="1" type="ORF">J9317_08370</name>
</gene>
<dbReference type="InterPro" id="IPR054224">
    <property type="entry name" value="DUF6944"/>
</dbReference>
<reference evidence="1 2" key="1">
    <citation type="submission" date="2021-04" db="EMBL/GenBank/DDBJ databases">
        <title>Metabacillus sp. strain KIGAM252 whole genome sequence.</title>
        <authorList>
            <person name="Seo M.-J."/>
            <person name="Cho E.-S."/>
            <person name="Hwang C.Y."/>
            <person name="Yoon D.J."/>
        </authorList>
    </citation>
    <scope>NUCLEOTIDE SEQUENCE [LARGE SCALE GENOMIC DNA]</scope>
    <source>
        <strain evidence="1 2">KIGAM252</strain>
    </source>
</reference>
<dbReference type="Pfam" id="PF22116">
    <property type="entry name" value="DUF6944"/>
    <property type="match status" value="1"/>
</dbReference>
<accession>A0ABS5LDF4</accession>
<name>A0ABS5LDF4_9BACI</name>
<dbReference type="Proteomes" id="UP000682403">
    <property type="component" value="Unassembled WGS sequence"/>
</dbReference>
<evidence type="ECO:0000313" key="2">
    <source>
        <dbReference type="Proteomes" id="UP000682403"/>
    </source>
</evidence>
<comment type="caution">
    <text evidence="1">The sequence shown here is derived from an EMBL/GenBank/DDBJ whole genome shotgun (WGS) entry which is preliminary data.</text>
</comment>
<evidence type="ECO:0000313" key="1">
    <source>
        <dbReference type="EMBL" id="MBS2968769.1"/>
    </source>
</evidence>
<organism evidence="1 2">
    <name type="scientific">Metabacillus flavus</name>
    <dbReference type="NCBI Taxonomy" id="2823519"/>
    <lineage>
        <taxon>Bacteria</taxon>
        <taxon>Bacillati</taxon>
        <taxon>Bacillota</taxon>
        <taxon>Bacilli</taxon>
        <taxon>Bacillales</taxon>
        <taxon>Bacillaceae</taxon>
        <taxon>Metabacillus</taxon>
    </lineage>
</organism>
<proteinExistence type="predicted"/>
<dbReference type="EMBL" id="JAGVRK010000001">
    <property type="protein sequence ID" value="MBS2968769.1"/>
    <property type="molecule type" value="Genomic_DNA"/>
</dbReference>
<keyword evidence="2" id="KW-1185">Reference proteome</keyword>
<dbReference type="RefSeq" id="WP_211557837.1">
    <property type="nucleotide sequence ID" value="NZ_JAGVRK010000001.1"/>
</dbReference>
<protein>
    <submittedName>
        <fullName evidence="1">Uncharacterized protein</fullName>
    </submittedName>
</protein>
<sequence length="207" mass="21159">MAAYEVLLEITGAWIQSAGTAIAAIGETMVAGEEAGYVTGERLVVIGNGIEATGNSLQAIALSSNVTRTFSSLGSWLQAAGNTTNAVAGIVILYGDEKAGLKLDILGDSVQSAGAAFEANFVDGSLPLAGAIITGEYLVSLGAALEAIGAYYILKGKKKHGDAIQAFGSYLQFAGVTTVAGALTKGVICRDGYITEGDLYVYPCSYI</sequence>